<keyword evidence="3" id="KW-1185">Reference proteome</keyword>
<accession>A0A9J6PF08</accession>
<reference evidence="2" key="2">
    <citation type="submission" date="2021-04" db="EMBL/GenBank/DDBJ databases">
        <authorList>
            <person name="Dong X."/>
        </authorList>
    </citation>
    <scope>NUCLEOTIDE SEQUENCE</scope>
    <source>
        <strain evidence="2">ZWT</strain>
    </source>
</reference>
<organism evidence="2 3">
    <name type="scientific">Oceanirhabdus seepicola</name>
    <dbReference type="NCBI Taxonomy" id="2828781"/>
    <lineage>
        <taxon>Bacteria</taxon>
        <taxon>Bacillati</taxon>
        <taxon>Bacillota</taxon>
        <taxon>Clostridia</taxon>
        <taxon>Eubacteriales</taxon>
        <taxon>Clostridiaceae</taxon>
        <taxon>Oceanirhabdus</taxon>
    </lineage>
</organism>
<dbReference type="Gene3D" id="2.60.60.30">
    <property type="entry name" value="sav2460 like domains"/>
    <property type="match status" value="1"/>
</dbReference>
<feature type="domain" description="TerD" evidence="1">
    <location>
        <begin position="90"/>
        <end position="273"/>
    </location>
</feature>
<dbReference type="Pfam" id="PF02342">
    <property type="entry name" value="TerD"/>
    <property type="match status" value="1"/>
</dbReference>
<evidence type="ECO:0000259" key="1">
    <source>
        <dbReference type="Pfam" id="PF02342"/>
    </source>
</evidence>
<name>A0A9J6PF08_9CLOT</name>
<dbReference type="InterPro" id="IPR051324">
    <property type="entry name" value="Stress/Tellurium_Resist"/>
</dbReference>
<dbReference type="PANTHER" id="PTHR32097:SF17">
    <property type="entry name" value="CAMP-BINDING PROTEIN 1-RELATED"/>
    <property type="match status" value="1"/>
</dbReference>
<dbReference type="Proteomes" id="UP001056429">
    <property type="component" value="Unassembled WGS sequence"/>
</dbReference>
<dbReference type="RefSeq" id="WP_250861990.1">
    <property type="nucleotide sequence ID" value="NZ_JAGSOJ010000007.1"/>
</dbReference>
<dbReference type="AlphaFoldDB" id="A0A9J6PF08"/>
<dbReference type="InterPro" id="IPR003325">
    <property type="entry name" value="TerD"/>
</dbReference>
<protein>
    <submittedName>
        <fullName evidence="2">TerD family protein</fullName>
    </submittedName>
</protein>
<evidence type="ECO:0000313" key="3">
    <source>
        <dbReference type="Proteomes" id="UP001056429"/>
    </source>
</evidence>
<dbReference type="EMBL" id="JAGSOJ010000007">
    <property type="protein sequence ID" value="MCM1992824.1"/>
    <property type="molecule type" value="Genomic_DNA"/>
</dbReference>
<dbReference type="PANTHER" id="PTHR32097">
    <property type="entry name" value="CAMP-BINDING PROTEIN 1-RELATED"/>
    <property type="match status" value="1"/>
</dbReference>
<sequence length="278" mass="31374">MSLKINNGYECAYVSQKRKYNNLTIETSIRTNSNNSIILGTPVHTMQRNTVNNSHSQQNNIDTNLTQNNNSILKHIDTNLRNSINSTTSLTMKRGQKISITQKTSDISKLLIGMEWDVTPTTQGIIDLDTSIFMVDINNKTEEDNFIFYNNPKSRCGGIHLSGDHKSSLKNAFNETIQLSLNSIPEYIEKLAITVTIDDADTKNQNFSQISNAHFTIIDPINKNEILHYKFNDNLSIETAIVIAEIYRYKGEWKINTIGSGFRGGLQALCDNYGIETQ</sequence>
<reference evidence="2" key="1">
    <citation type="journal article" date="2021" name="mSystems">
        <title>Bacteria and Archaea Synergistically Convert Glycine Betaine to Biogenic Methane in the Formosa Cold Seep of the South China Sea.</title>
        <authorList>
            <person name="Li L."/>
            <person name="Zhang W."/>
            <person name="Zhang S."/>
            <person name="Song L."/>
            <person name="Sun Q."/>
            <person name="Zhang H."/>
            <person name="Xiang H."/>
            <person name="Dong X."/>
        </authorList>
    </citation>
    <scope>NUCLEOTIDE SEQUENCE</scope>
    <source>
        <strain evidence="2">ZWT</strain>
    </source>
</reference>
<dbReference type="CDD" id="cd06974">
    <property type="entry name" value="TerD_like"/>
    <property type="match status" value="1"/>
</dbReference>
<comment type="caution">
    <text evidence="2">The sequence shown here is derived from an EMBL/GenBank/DDBJ whole genome shotgun (WGS) entry which is preliminary data.</text>
</comment>
<proteinExistence type="predicted"/>
<gene>
    <name evidence="2" type="ORF">KDK92_24155</name>
</gene>
<evidence type="ECO:0000313" key="2">
    <source>
        <dbReference type="EMBL" id="MCM1992824.1"/>
    </source>
</evidence>